<comment type="caution">
    <text evidence="2">The sequence shown here is derived from an EMBL/GenBank/DDBJ whole genome shotgun (WGS) entry which is preliminary data.</text>
</comment>
<gene>
    <name evidence="2" type="ORF">BIW11_05653</name>
</gene>
<dbReference type="AlphaFoldDB" id="A0A1V9Y1E6"/>
<evidence type="ECO:0000256" key="1">
    <source>
        <dbReference type="SAM" id="Coils"/>
    </source>
</evidence>
<reference evidence="2 3" key="1">
    <citation type="journal article" date="2017" name="Gigascience">
        <title>Draft genome of the honey bee ectoparasitic mite, Tropilaelaps mercedesae, is shaped by the parasitic life history.</title>
        <authorList>
            <person name="Dong X."/>
            <person name="Armstrong S.D."/>
            <person name="Xia D."/>
            <person name="Makepeace B.L."/>
            <person name="Darby A.C."/>
            <person name="Kadowaki T."/>
        </authorList>
    </citation>
    <scope>NUCLEOTIDE SEQUENCE [LARGE SCALE GENOMIC DNA]</scope>
    <source>
        <strain evidence="2">Wuxi-XJTLU</strain>
    </source>
</reference>
<accession>A0A1V9Y1E6</accession>
<keyword evidence="3" id="KW-1185">Reference proteome</keyword>
<feature type="coiled-coil region" evidence="1">
    <location>
        <begin position="162"/>
        <end position="189"/>
    </location>
</feature>
<proteinExistence type="predicted"/>
<evidence type="ECO:0000313" key="2">
    <source>
        <dbReference type="EMBL" id="OQR79559.1"/>
    </source>
</evidence>
<organism evidence="2 3">
    <name type="scientific">Tropilaelaps mercedesae</name>
    <dbReference type="NCBI Taxonomy" id="418985"/>
    <lineage>
        <taxon>Eukaryota</taxon>
        <taxon>Metazoa</taxon>
        <taxon>Ecdysozoa</taxon>
        <taxon>Arthropoda</taxon>
        <taxon>Chelicerata</taxon>
        <taxon>Arachnida</taxon>
        <taxon>Acari</taxon>
        <taxon>Parasitiformes</taxon>
        <taxon>Mesostigmata</taxon>
        <taxon>Gamasina</taxon>
        <taxon>Dermanyssoidea</taxon>
        <taxon>Laelapidae</taxon>
        <taxon>Tropilaelaps</taxon>
    </lineage>
</organism>
<dbReference type="Proteomes" id="UP000192247">
    <property type="component" value="Unassembled WGS sequence"/>
</dbReference>
<dbReference type="EMBL" id="MNPL01000957">
    <property type="protein sequence ID" value="OQR79559.1"/>
    <property type="molecule type" value="Genomic_DNA"/>
</dbReference>
<feature type="coiled-coil region" evidence="1">
    <location>
        <begin position="57"/>
        <end position="133"/>
    </location>
</feature>
<keyword evidence="1" id="KW-0175">Coiled coil</keyword>
<dbReference type="InParanoid" id="A0A1V9Y1E6"/>
<dbReference type="OrthoDB" id="10434469at2759"/>
<protein>
    <submittedName>
        <fullName evidence="2">Uncharacterized protein</fullName>
    </submittedName>
</protein>
<sequence length="270" mass="31173">MLEGRRIFAEFRKQEAIFKSEISSLCNSAALKDGQIAELKKCVANEQTRRTAAEEALKKSTTSMNIAENRLKDALEELKTEQNLVHDLHKKNALLQQERVALAARLNTNSEQNHHLSQELARLREEYENLMNVHSNNVKKNLELELGNYVPKTEFDRAMYLLETQQSETERLRNALQSAEARQRDWRQQHGKLLQDWHHDKMLLHDCRKEIKTFKLLIDQMDLATPKNAQRKLSASPDGIGRIEQQRVLNVTDSQGGRLSKAKSTSCIFM</sequence>
<evidence type="ECO:0000313" key="3">
    <source>
        <dbReference type="Proteomes" id="UP000192247"/>
    </source>
</evidence>
<name>A0A1V9Y1E6_9ACAR</name>